<comment type="caution">
    <text evidence="2">The sequence shown here is derived from an EMBL/GenBank/DDBJ whole genome shotgun (WGS) entry which is preliminary data.</text>
</comment>
<name>A0A9K3IQ44_HELAN</name>
<gene>
    <name evidence="2" type="ORF">HanXRQr2_Chr07g0316021</name>
</gene>
<dbReference type="Gramene" id="mRNA:HanXRQr2_Chr07g0316021">
    <property type="protein sequence ID" value="CDS:HanXRQr2_Chr07g0316021.1"/>
    <property type="gene ID" value="HanXRQr2_Chr07g0316021"/>
</dbReference>
<protein>
    <submittedName>
        <fullName evidence="2">Uncharacterized protein</fullName>
    </submittedName>
</protein>
<evidence type="ECO:0000256" key="1">
    <source>
        <dbReference type="SAM" id="MobiDB-lite"/>
    </source>
</evidence>
<sequence>MKNSRLYLRSFSLSRCSRNPSPNIRAWKLNSKQPNKGVGDDDGDGCVPDGGFRRLRSKRW</sequence>
<dbReference type="AlphaFoldDB" id="A0A9K3IQ44"/>
<organism evidence="2 3">
    <name type="scientific">Helianthus annuus</name>
    <name type="common">Common sunflower</name>
    <dbReference type="NCBI Taxonomy" id="4232"/>
    <lineage>
        <taxon>Eukaryota</taxon>
        <taxon>Viridiplantae</taxon>
        <taxon>Streptophyta</taxon>
        <taxon>Embryophyta</taxon>
        <taxon>Tracheophyta</taxon>
        <taxon>Spermatophyta</taxon>
        <taxon>Magnoliopsida</taxon>
        <taxon>eudicotyledons</taxon>
        <taxon>Gunneridae</taxon>
        <taxon>Pentapetalae</taxon>
        <taxon>asterids</taxon>
        <taxon>campanulids</taxon>
        <taxon>Asterales</taxon>
        <taxon>Asteraceae</taxon>
        <taxon>Asteroideae</taxon>
        <taxon>Heliantheae alliance</taxon>
        <taxon>Heliantheae</taxon>
        <taxon>Helianthus</taxon>
    </lineage>
</organism>
<feature type="region of interest" description="Disordered" evidence="1">
    <location>
        <begin position="22"/>
        <end position="50"/>
    </location>
</feature>
<keyword evidence="3" id="KW-1185">Reference proteome</keyword>
<evidence type="ECO:0000313" key="3">
    <source>
        <dbReference type="Proteomes" id="UP000215914"/>
    </source>
</evidence>
<dbReference type="EMBL" id="MNCJ02000322">
    <property type="protein sequence ID" value="KAF5800440.1"/>
    <property type="molecule type" value="Genomic_DNA"/>
</dbReference>
<evidence type="ECO:0000313" key="2">
    <source>
        <dbReference type="EMBL" id="KAF5800440.1"/>
    </source>
</evidence>
<reference evidence="2" key="1">
    <citation type="journal article" date="2017" name="Nature">
        <title>The sunflower genome provides insights into oil metabolism, flowering and Asterid evolution.</title>
        <authorList>
            <person name="Badouin H."/>
            <person name="Gouzy J."/>
            <person name="Grassa C.J."/>
            <person name="Murat F."/>
            <person name="Staton S.E."/>
            <person name="Cottret L."/>
            <person name="Lelandais-Briere C."/>
            <person name="Owens G.L."/>
            <person name="Carrere S."/>
            <person name="Mayjonade B."/>
            <person name="Legrand L."/>
            <person name="Gill N."/>
            <person name="Kane N.C."/>
            <person name="Bowers J.E."/>
            <person name="Hubner S."/>
            <person name="Bellec A."/>
            <person name="Berard A."/>
            <person name="Berges H."/>
            <person name="Blanchet N."/>
            <person name="Boniface M.C."/>
            <person name="Brunel D."/>
            <person name="Catrice O."/>
            <person name="Chaidir N."/>
            <person name="Claudel C."/>
            <person name="Donnadieu C."/>
            <person name="Faraut T."/>
            <person name="Fievet G."/>
            <person name="Helmstetter N."/>
            <person name="King M."/>
            <person name="Knapp S.J."/>
            <person name="Lai Z."/>
            <person name="Le Paslier M.C."/>
            <person name="Lippi Y."/>
            <person name="Lorenzon L."/>
            <person name="Mandel J.R."/>
            <person name="Marage G."/>
            <person name="Marchand G."/>
            <person name="Marquand E."/>
            <person name="Bret-Mestries E."/>
            <person name="Morien E."/>
            <person name="Nambeesan S."/>
            <person name="Nguyen T."/>
            <person name="Pegot-Espagnet P."/>
            <person name="Pouilly N."/>
            <person name="Raftis F."/>
            <person name="Sallet E."/>
            <person name="Schiex T."/>
            <person name="Thomas J."/>
            <person name="Vandecasteele C."/>
            <person name="Vares D."/>
            <person name="Vear F."/>
            <person name="Vautrin S."/>
            <person name="Crespi M."/>
            <person name="Mangin B."/>
            <person name="Burke J.M."/>
            <person name="Salse J."/>
            <person name="Munos S."/>
            <person name="Vincourt P."/>
            <person name="Rieseberg L.H."/>
            <person name="Langlade N.B."/>
        </authorList>
    </citation>
    <scope>NUCLEOTIDE SEQUENCE</scope>
    <source>
        <tissue evidence="2">Leaves</tissue>
    </source>
</reference>
<reference evidence="2" key="2">
    <citation type="submission" date="2020-06" db="EMBL/GenBank/DDBJ databases">
        <title>Helianthus annuus Genome sequencing and assembly Release 2.</title>
        <authorList>
            <person name="Gouzy J."/>
            <person name="Langlade N."/>
            <person name="Munos S."/>
        </authorList>
    </citation>
    <scope>NUCLEOTIDE SEQUENCE</scope>
    <source>
        <tissue evidence="2">Leaves</tissue>
    </source>
</reference>
<accession>A0A9K3IQ44</accession>
<dbReference type="Proteomes" id="UP000215914">
    <property type="component" value="Unassembled WGS sequence"/>
</dbReference>
<proteinExistence type="predicted"/>